<evidence type="ECO:0008006" key="11">
    <source>
        <dbReference type="Google" id="ProtNLM"/>
    </source>
</evidence>
<sequence>MEPAKLGTVMDWPYPTNQKELSRFLGYLNFYRKFIDQFSALVAPLTTLTQDKVDTVKGLLSAESHDSFERLKLCFKSAPLLQHFNFEKARVLHVDSSKYALLAVLSQRDATGQLRPVSFLLKKWTHNESSWQCHDQELGAIVQAFIEWRAWLIDTQEPVEVFSDHANLKYFTRNQHLLDRQTRWAAYLSSFYFVIKHVPGKLNPADPPTRRPDFLPPGEIKDSQRVMIDTTSEGLKICGSSLDKEDPRLDIGEVTLPDPASALPAVKDTDARVQDVSFCPPLASLKDLLTKAYSVEPPDPEEIAGLELRDGFWWLRDRLYVPLSLRSQILQHLHDNPTSGHPGTLKTLDLVTRTMTWPGVRGDVLSYFKSCFSCQRAKHSNQRPPGQMIPLSIPDCHWSTIGIDFVVKLPVSGGFDSILVIVDHLSKGVHLIAANESWNAEEFASNICSVFNRLPLRHGTLVRMARQSG</sequence>
<dbReference type="Gene3D" id="3.30.420.10">
    <property type="entry name" value="Ribonuclease H-like superfamily/Ribonuclease H"/>
    <property type="match status" value="1"/>
</dbReference>
<keyword evidence="1" id="KW-0808">Transferase</keyword>
<proteinExistence type="predicted"/>
<dbReference type="GO" id="GO:0003964">
    <property type="term" value="F:RNA-directed DNA polymerase activity"/>
    <property type="evidence" value="ECO:0007669"/>
    <property type="project" value="UniProtKB-KW"/>
</dbReference>
<feature type="domain" description="Integrase zinc-binding" evidence="8">
    <location>
        <begin position="321"/>
        <end position="379"/>
    </location>
</feature>
<dbReference type="Proteomes" id="UP000235392">
    <property type="component" value="Unassembled WGS sequence"/>
</dbReference>
<evidence type="ECO:0000256" key="1">
    <source>
        <dbReference type="ARBA" id="ARBA00022679"/>
    </source>
</evidence>
<dbReference type="Gene3D" id="3.30.70.270">
    <property type="match status" value="1"/>
</dbReference>
<dbReference type="SUPFAM" id="SSF53098">
    <property type="entry name" value="Ribonuclease H-like"/>
    <property type="match status" value="1"/>
</dbReference>
<organism evidence="9 10">
    <name type="scientific">Puccinia coronata f. sp. avenae</name>
    <dbReference type="NCBI Taxonomy" id="200324"/>
    <lineage>
        <taxon>Eukaryota</taxon>
        <taxon>Fungi</taxon>
        <taxon>Dikarya</taxon>
        <taxon>Basidiomycota</taxon>
        <taxon>Pucciniomycotina</taxon>
        <taxon>Pucciniomycetes</taxon>
        <taxon>Pucciniales</taxon>
        <taxon>Pucciniaceae</taxon>
        <taxon>Puccinia</taxon>
    </lineage>
</organism>
<dbReference type="InterPro" id="IPR041373">
    <property type="entry name" value="RT_RNaseH"/>
</dbReference>
<keyword evidence="4" id="KW-0255">Endonuclease</keyword>
<dbReference type="FunFam" id="3.30.70.270:FF:000020">
    <property type="entry name" value="Transposon Tf2-6 polyprotein-like Protein"/>
    <property type="match status" value="1"/>
</dbReference>
<dbReference type="PANTHER" id="PTHR37984:SF5">
    <property type="entry name" value="PROTEIN NYNRIN-LIKE"/>
    <property type="match status" value="1"/>
</dbReference>
<dbReference type="CDD" id="cd09274">
    <property type="entry name" value="RNase_HI_RT_Ty3"/>
    <property type="match status" value="1"/>
</dbReference>
<dbReference type="InterPro" id="IPR041588">
    <property type="entry name" value="Integrase_H2C2"/>
</dbReference>
<keyword evidence="5" id="KW-0378">Hydrolase</keyword>
<dbReference type="AlphaFoldDB" id="A0A2N5TMQ4"/>
<gene>
    <name evidence="9" type="ORF">PCASD_25767</name>
</gene>
<dbReference type="InterPro" id="IPR043502">
    <property type="entry name" value="DNA/RNA_pol_sf"/>
</dbReference>
<dbReference type="InterPro" id="IPR012337">
    <property type="entry name" value="RNaseH-like_sf"/>
</dbReference>
<dbReference type="Pfam" id="PF17917">
    <property type="entry name" value="RT_RNaseH"/>
    <property type="match status" value="1"/>
</dbReference>
<keyword evidence="3" id="KW-0540">Nuclease</keyword>
<protein>
    <recommendedName>
        <fullName evidence="11">Integrase catalytic domain-containing protein</fullName>
    </recommendedName>
</protein>
<evidence type="ECO:0000313" key="9">
    <source>
        <dbReference type="EMBL" id="PLW26795.1"/>
    </source>
</evidence>
<accession>A0A2N5TMQ4</accession>
<evidence type="ECO:0000313" key="10">
    <source>
        <dbReference type="Proteomes" id="UP000235392"/>
    </source>
</evidence>
<dbReference type="GO" id="GO:0003676">
    <property type="term" value="F:nucleic acid binding"/>
    <property type="evidence" value="ECO:0007669"/>
    <property type="project" value="InterPro"/>
</dbReference>
<dbReference type="SUPFAM" id="SSF56672">
    <property type="entry name" value="DNA/RNA polymerases"/>
    <property type="match status" value="1"/>
</dbReference>
<dbReference type="EMBL" id="PGCI01000442">
    <property type="protein sequence ID" value="PLW26795.1"/>
    <property type="molecule type" value="Genomic_DNA"/>
</dbReference>
<dbReference type="Pfam" id="PF17921">
    <property type="entry name" value="Integrase_H2C2"/>
    <property type="match status" value="1"/>
</dbReference>
<feature type="domain" description="Reverse transcriptase RNase H-like" evidence="7">
    <location>
        <begin position="86"/>
        <end position="191"/>
    </location>
</feature>
<dbReference type="InterPro" id="IPR036397">
    <property type="entry name" value="RNaseH_sf"/>
</dbReference>
<evidence type="ECO:0000256" key="3">
    <source>
        <dbReference type="ARBA" id="ARBA00022722"/>
    </source>
</evidence>
<dbReference type="PANTHER" id="PTHR37984">
    <property type="entry name" value="PROTEIN CBG26694"/>
    <property type="match status" value="1"/>
</dbReference>
<evidence type="ECO:0000256" key="6">
    <source>
        <dbReference type="ARBA" id="ARBA00022918"/>
    </source>
</evidence>
<keyword evidence="2" id="KW-0548">Nucleotidyltransferase</keyword>
<evidence type="ECO:0000259" key="7">
    <source>
        <dbReference type="Pfam" id="PF17917"/>
    </source>
</evidence>
<dbReference type="InterPro" id="IPR043128">
    <property type="entry name" value="Rev_trsase/Diguanyl_cyclase"/>
</dbReference>
<keyword evidence="6" id="KW-0695">RNA-directed DNA polymerase</keyword>
<comment type="caution">
    <text evidence="9">The sequence shown here is derived from an EMBL/GenBank/DDBJ whole genome shotgun (WGS) entry which is preliminary data.</text>
</comment>
<evidence type="ECO:0000256" key="5">
    <source>
        <dbReference type="ARBA" id="ARBA00022801"/>
    </source>
</evidence>
<evidence type="ECO:0000256" key="2">
    <source>
        <dbReference type="ARBA" id="ARBA00022695"/>
    </source>
</evidence>
<dbReference type="InterPro" id="IPR050951">
    <property type="entry name" value="Retrovirus_Pol_polyprotein"/>
</dbReference>
<reference evidence="9 10" key="1">
    <citation type="submission" date="2017-11" db="EMBL/GenBank/DDBJ databases">
        <title>De novo assembly and phasing of dikaryotic genomes from two isolates of Puccinia coronata f. sp. avenae, the causal agent of oat crown rust.</title>
        <authorList>
            <person name="Miller M.E."/>
            <person name="Zhang Y."/>
            <person name="Omidvar V."/>
            <person name="Sperschneider J."/>
            <person name="Schwessinger B."/>
            <person name="Raley C."/>
            <person name="Palmer J.M."/>
            <person name="Garnica D."/>
            <person name="Upadhyaya N."/>
            <person name="Rathjen J."/>
            <person name="Taylor J.M."/>
            <person name="Park R.F."/>
            <person name="Dodds P.N."/>
            <person name="Hirsch C.D."/>
            <person name="Kianian S.F."/>
            <person name="Figueroa M."/>
        </authorList>
    </citation>
    <scope>NUCLEOTIDE SEQUENCE [LARGE SCALE GENOMIC DNA]</scope>
    <source>
        <strain evidence="9">12SD80</strain>
    </source>
</reference>
<dbReference type="GO" id="GO:0004519">
    <property type="term" value="F:endonuclease activity"/>
    <property type="evidence" value="ECO:0007669"/>
    <property type="project" value="UniProtKB-KW"/>
</dbReference>
<name>A0A2N5TMQ4_9BASI</name>
<dbReference type="GO" id="GO:0016787">
    <property type="term" value="F:hydrolase activity"/>
    <property type="evidence" value="ECO:0007669"/>
    <property type="project" value="UniProtKB-KW"/>
</dbReference>
<evidence type="ECO:0000256" key="4">
    <source>
        <dbReference type="ARBA" id="ARBA00022759"/>
    </source>
</evidence>
<evidence type="ECO:0000259" key="8">
    <source>
        <dbReference type="Pfam" id="PF17921"/>
    </source>
</evidence>
<dbReference type="FunFam" id="1.10.340.70:FF:000001">
    <property type="entry name" value="Retrovirus-related Pol polyprotein from transposon gypsy-like Protein"/>
    <property type="match status" value="1"/>
</dbReference>
<dbReference type="Gene3D" id="1.10.340.70">
    <property type="match status" value="1"/>
</dbReference>